<name>A0A915YZY9_9GLOM</name>
<dbReference type="Proteomes" id="UP000684084">
    <property type="component" value="Unassembled WGS sequence"/>
</dbReference>
<sequence>MYDNYQTYKLQICQIQIIFDPSESVILDSDSYEEQKLDQQKVCCGEAPVRLPQLFLHHTEFLFNKKPNIPK</sequence>
<reference evidence="1" key="1">
    <citation type="submission" date="2020-05" db="EMBL/GenBank/DDBJ databases">
        <authorList>
            <person name="Rincon C."/>
            <person name="Sanders R I."/>
            <person name="Robbins C."/>
            <person name="Chaturvedi A."/>
        </authorList>
    </citation>
    <scope>NUCLEOTIDE SEQUENCE</scope>
    <source>
        <strain evidence="1">CHB12</strain>
    </source>
</reference>
<evidence type="ECO:0000313" key="1">
    <source>
        <dbReference type="EMBL" id="CAB5356310.1"/>
    </source>
</evidence>
<comment type="caution">
    <text evidence="1">The sequence shown here is derived from an EMBL/GenBank/DDBJ whole genome shotgun (WGS) entry which is preliminary data.</text>
</comment>
<dbReference type="AlphaFoldDB" id="A0A915YZY9"/>
<dbReference type="EMBL" id="CAGKOT010000010">
    <property type="protein sequence ID" value="CAB5356310.1"/>
    <property type="molecule type" value="Genomic_DNA"/>
</dbReference>
<accession>A0A915YZY9</accession>
<proteinExistence type="predicted"/>
<organism evidence="1 2">
    <name type="scientific">Rhizophagus irregularis</name>
    <dbReference type="NCBI Taxonomy" id="588596"/>
    <lineage>
        <taxon>Eukaryota</taxon>
        <taxon>Fungi</taxon>
        <taxon>Fungi incertae sedis</taxon>
        <taxon>Mucoromycota</taxon>
        <taxon>Glomeromycotina</taxon>
        <taxon>Glomeromycetes</taxon>
        <taxon>Glomerales</taxon>
        <taxon>Glomeraceae</taxon>
        <taxon>Rhizophagus</taxon>
    </lineage>
</organism>
<protein>
    <submittedName>
        <fullName evidence="1">Uncharacterized protein</fullName>
    </submittedName>
</protein>
<dbReference type="OrthoDB" id="2352747at2759"/>
<gene>
    <name evidence="1" type="ORF">CHRIB12_LOCUS6310</name>
</gene>
<evidence type="ECO:0000313" key="2">
    <source>
        <dbReference type="Proteomes" id="UP000684084"/>
    </source>
</evidence>